<evidence type="ECO:0000256" key="5">
    <source>
        <dbReference type="SAM" id="Phobius"/>
    </source>
</evidence>
<dbReference type="Gene3D" id="1.20.1740.10">
    <property type="entry name" value="Amino acid/polyamine transporter I"/>
    <property type="match status" value="2"/>
</dbReference>
<dbReference type="EnsemblMetazoa" id="tetur08g07990.1">
    <property type="protein sequence ID" value="tetur08g07990.1"/>
    <property type="gene ID" value="tetur08g07990"/>
</dbReference>
<feature type="transmembrane region" description="Helical" evidence="5">
    <location>
        <begin position="63"/>
        <end position="82"/>
    </location>
</feature>
<organism evidence="7 8">
    <name type="scientific">Tetranychus urticae</name>
    <name type="common">Two-spotted spider mite</name>
    <dbReference type="NCBI Taxonomy" id="32264"/>
    <lineage>
        <taxon>Eukaryota</taxon>
        <taxon>Metazoa</taxon>
        <taxon>Ecdysozoa</taxon>
        <taxon>Arthropoda</taxon>
        <taxon>Chelicerata</taxon>
        <taxon>Arachnida</taxon>
        <taxon>Acari</taxon>
        <taxon>Acariformes</taxon>
        <taxon>Trombidiformes</taxon>
        <taxon>Prostigmata</taxon>
        <taxon>Eleutherengona</taxon>
        <taxon>Raphignathae</taxon>
        <taxon>Tetranychoidea</taxon>
        <taxon>Tetranychidae</taxon>
        <taxon>Tetranychus</taxon>
    </lineage>
</organism>
<evidence type="ECO:0000256" key="1">
    <source>
        <dbReference type="ARBA" id="ARBA00004141"/>
    </source>
</evidence>
<name>T1KCL0_TETUR</name>
<keyword evidence="4 5" id="KW-0472">Membrane</keyword>
<feature type="transmembrane region" description="Helical" evidence="5">
    <location>
        <begin position="228"/>
        <end position="255"/>
    </location>
</feature>
<evidence type="ECO:0000313" key="7">
    <source>
        <dbReference type="EnsemblMetazoa" id="tetur08g07990.1"/>
    </source>
</evidence>
<proteinExistence type="predicted"/>
<dbReference type="KEGG" id="tut:107362355"/>
<feature type="transmembrane region" description="Helical" evidence="5">
    <location>
        <begin position="158"/>
        <end position="177"/>
    </location>
</feature>
<evidence type="ECO:0000256" key="3">
    <source>
        <dbReference type="ARBA" id="ARBA00022989"/>
    </source>
</evidence>
<dbReference type="GO" id="GO:0097638">
    <property type="term" value="P:L-arginine import across plasma membrane"/>
    <property type="evidence" value="ECO:0007669"/>
    <property type="project" value="TreeGrafter"/>
</dbReference>
<feature type="transmembrane region" description="Helical" evidence="5">
    <location>
        <begin position="366"/>
        <end position="387"/>
    </location>
</feature>
<dbReference type="InterPro" id="IPR002293">
    <property type="entry name" value="AA/rel_permease1"/>
</dbReference>
<feature type="transmembrane region" description="Helical" evidence="5">
    <location>
        <begin position="316"/>
        <end position="345"/>
    </location>
</feature>
<keyword evidence="3 5" id="KW-1133">Transmembrane helix</keyword>
<dbReference type="Proteomes" id="UP000015104">
    <property type="component" value="Unassembled WGS sequence"/>
</dbReference>
<feature type="transmembrane region" description="Helical" evidence="5">
    <location>
        <begin position="510"/>
        <end position="527"/>
    </location>
</feature>
<dbReference type="Pfam" id="PF13906">
    <property type="entry name" value="AA_permease_C"/>
    <property type="match status" value="1"/>
</dbReference>
<evidence type="ECO:0000259" key="6">
    <source>
        <dbReference type="Pfam" id="PF13906"/>
    </source>
</evidence>
<reference evidence="7" key="2">
    <citation type="submission" date="2015-06" db="UniProtKB">
        <authorList>
            <consortium name="EnsemblMetazoa"/>
        </authorList>
    </citation>
    <scope>IDENTIFICATION</scope>
</reference>
<dbReference type="EMBL" id="CAEY01001965">
    <property type="status" value="NOT_ANNOTATED_CDS"/>
    <property type="molecule type" value="Genomic_DNA"/>
</dbReference>
<dbReference type="Pfam" id="PF13520">
    <property type="entry name" value="AA_permease_2"/>
    <property type="match status" value="1"/>
</dbReference>
<feature type="transmembrane region" description="Helical" evidence="5">
    <location>
        <begin position="189"/>
        <end position="208"/>
    </location>
</feature>
<dbReference type="InterPro" id="IPR029485">
    <property type="entry name" value="CAT_C"/>
</dbReference>
<protein>
    <recommendedName>
        <fullName evidence="6">Cationic amino acid transporter C-terminal domain-containing protein</fullName>
    </recommendedName>
</protein>
<evidence type="ECO:0000256" key="2">
    <source>
        <dbReference type="ARBA" id="ARBA00022692"/>
    </source>
</evidence>
<feature type="transmembrane region" description="Helical" evidence="5">
    <location>
        <begin position="94"/>
        <end position="115"/>
    </location>
</feature>
<gene>
    <name evidence="7" type="primary">107362355</name>
</gene>
<feature type="transmembrane region" description="Helical" evidence="5">
    <location>
        <begin position="393"/>
        <end position="412"/>
    </location>
</feature>
<sequence length="613" mass="66344">MNIRSFGKALVRRKKIDDNQGPSTLNRCLGTLDLTALGIGSTLGLGMYVIAGKVASTEAGPAVVLSFFFAALASVFAGFCYAEFGARVPRAGSAYIYSYVTVGEFTAFVIGWNLILEYVIGTASVARGYSGYLDSLFNGTIAAKLTELMPIGISHMSAYPDFLACGITLLLTVMLAIGVKESTRFNSVFTLINLSIVIFVIVCGSFKSDFKNWKIPESSVPSGSGTGGFLPFGFSGMMAGAATCFYGFIGFDIIATTGEEARNPQKAIPISIVVSLLIIFFAYFGVSSIQTLMWPYYDLNNAASLPYVFEKQGLPWARWIITIGALAGLSTSLMGAMFPLPRVLYAMATDGLIFRNLASVNSWTKTPLIATLVSGSLSGAMAALFDVDELADMMSIGTLLAYTLVAVSILILRYEGDSEKANLNGIANSYKVTTDEAANSCNTSRSPGFSNVISHFIRRLFNLDNITSPNLKTASMSRLLVFSICANVVVLDLLLIFLEENLSNLETISLIVIGISLSNLISLIIALSRQPKSAATISFQVPWVPLIPVISIFINIYLMMKLSAITWIRFAVWMVIGLSIYFLYGIFNSKERVENQSFQLTPKNLKSKARTIG</sequence>
<dbReference type="OrthoDB" id="3900342at2759"/>
<feature type="transmembrane region" description="Helical" evidence="5">
    <location>
        <begin position="32"/>
        <end position="51"/>
    </location>
</feature>
<comment type="subcellular location">
    <subcellularLocation>
        <location evidence="1">Membrane</location>
        <topology evidence="1">Multi-pass membrane protein</topology>
    </subcellularLocation>
</comment>
<reference evidence="8" key="1">
    <citation type="submission" date="2011-08" db="EMBL/GenBank/DDBJ databases">
        <authorList>
            <person name="Rombauts S."/>
        </authorList>
    </citation>
    <scope>NUCLEOTIDE SEQUENCE</scope>
    <source>
        <strain evidence="8">London</strain>
    </source>
</reference>
<feature type="transmembrane region" description="Helical" evidence="5">
    <location>
        <begin position="479"/>
        <end position="498"/>
    </location>
</feature>
<keyword evidence="2 5" id="KW-0812">Transmembrane</keyword>
<dbReference type="PANTHER" id="PTHR43243:SF105">
    <property type="entry name" value="CATIONIC AMINO ACID TRANSPORTER C-TERMINAL DOMAIN-CONTAINING PROTEIN"/>
    <property type="match status" value="1"/>
</dbReference>
<dbReference type="AlphaFoldDB" id="T1KCL0"/>
<dbReference type="PIRSF" id="PIRSF006060">
    <property type="entry name" value="AA_transporter"/>
    <property type="match status" value="1"/>
</dbReference>
<dbReference type="GO" id="GO:0005886">
    <property type="term" value="C:plasma membrane"/>
    <property type="evidence" value="ECO:0007669"/>
    <property type="project" value="TreeGrafter"/>
</dbReference>
<dbReference type="PANTHER" id="PTHR43243">
    <property type="entry name" value="INNER MEMBRANE TRANSPORTER YGJI-RELATED"/>
    <property type="match status" value="1"/>
</dbReference>
<keyword evidence="8" id="KW-1185">Reference proteome</keyword>
<evidence type="ECO:0000256" key="4">
    <source>
        <dbReference type="ARBA" id="ARBA00023136"/>
    </source>
</evidence>
<feature type="transmembrane region" description="Helical" evidence="5">
    <location>
        <begin position="267"/>
        <end position="296"/>
    </location>
</feature>
<dbReference type="GO" id="GO:0061459">
    <property type="term" value="F:L-arginine transmembrane transporter activity"/>
    <property type="evidence" value="ECO:0007669"/>
    <property type="project" value="TreeGrafter"/>
</dbReference>
<feature type="transmembrane region" description="Helical" evidence="5">
    <location>
        <begin position="539"/>
        <end position="560"/>
    </location>
</feature>
<evidence type="ECO:0000313" key="8">
    <source>
        <dbReference type="Proteomes" id="UP000015104"/>
    </source>
</evidence>
<dbReference type="HOGENOM" id="CLU_007946_15_7_1"/>
<accession>T1KCL0</accession>
<dbReference type="GO" id="GO:0015189">
    <property type="term" value="F:L-lysine transmembrane transporter activity"/>
    <property type="evidence" value="ECO:0007669"/>
    <property type="project" value="TreeGrafter"/>
</dbReference>
<feature type="domain" description="Cationic amino acid transporter C-terminal" evidence="6">
    <location>
        <begin position="539"/>
        <end position="589"/>
    </location>
</feature>
<dbReference type="FunFam" id="1.20.1740.10:FF:000010">
    <property type="entry name" value="probable cationic amino acid transporter"/>
    <property type="match status" value="1"/>
</dbReference>
<feature type="transmembrane region" description="Helical" evidence="5">
    <location>
        <begin position="566"/>
        <end position="587"/>
    </location>
</feature>
<dbReference type="GO" id="GO:0000064">
    <property type="term" value="F:L-ornithine transmembrane transporter activity"/>
    <property type="evidence" value="ECO:0007669"/>
    <property type="project" value="TreeGrafter"/>
</dbReference>
<dbReference type="eggNOG" id="KOG1286">
    <property type="taxonomic scope" value="Eukaryota"/>
</dbReference>